<dbReference type="Proteomes" id="UP000001574">
    <property type="component" value="Chromosome"/>
</dbReference>
<organism evidence="1 2">
    <name type="scientific">Mycobacterium avium (strain 104)</name>
    <dbReference type="NCBI Taxonomy" id="243243"/>
    <lineage>
        <taxon>Bacteria</taxon>
        <taxon>Bacillati</taxon>
        <taxon>Actinomycetota</taxon>
        <taxon>Actinomycetes</taxon>
        <taxon>Mycobacteriales</taxon>
        <taxon>Mycobacteriaceae</taxon>
        <taxon>Mycobacterium</taxon>
        <taxon>Mycobacterium avium complex (MAC)</taxon>
    </lineage>
</organism>
<accession>A0A0H3A0F2</accession>
<evidence type="ECO:0000313" key="1">
    <source>
        <dbReference type="EMBL" id="ABK67913.1"/>
    </source>
</evidence>
<gene>
    <name evidence="1" type="ordered locus">MAV_2633</name>
</gene>
<dbReference type="KEGG" id="mav:MAV_2633"/>
<dbReference type="AlphaFoldDB" id="A0A0H3A0F2"/>
<dbReference type="EMBL" id="CP000479">
    <property type="protein sequence ID" value="ABK67913.1"/>
    <property type="molecule type" value="Genomic_DNA"/>
</dbReference>
<protein>
    <submittedName>
        <fullName evidence="1">Uncharacterized protein</fullName>
    </submittedName>
</protein>
<name>A0A0H3A0F2_MYCA1</name>
<reference evidence="1 2" key="1">
    <citation type="submission" date="2006-10" db="EMBL/GenBank/DDBJ databases">
        <authorList>
            <person name="Fleischmann R.D."/>
            <person name="Dodson R.J."/>
            <person name="Haft D.H."/>
            <person name="Merkel J.S."/>
            <person name="Nelson W.C."/>
            <person name="Fraser C.M."/>
        </authorList>
    </citation>
    <scope>NUCLEOTIDE SEQUENCE [LARGE SCALE GENOMIC DNA]</scope>
    <source>
        <strain evidence="1 2">104</strain>
    </source>
</reference>
<dbReference type="SUPFAM" id="SSF159245">
    <property type="entry name" value="AttH-like"/>
    <property type="match status" value="1"/>
</dbReference>
<proteinExistence type="predicted"/>
<sequence>MTNVEASPAITLDQEIGRREELADRYTGIHFLEDMGAGIFGKAKGENVLLIALHYRVGGSVWGVGDTIINNTTFHAAPYDRQKIEDNDFISHRIDPIHRVDDYTITKETDRVVWQAGDRAIIARPPFWDITGEHLGVDVDVTMERTSEPDWYIGTWEDLPTEGRGGRDFWAKTSGTITARGKKYELEEHSYSINEHLVFGENWVVEARSFPVQYFYHLYRSDELQIFLYARPDSGVVYSRVVFTDGKEIFYDWDQVTVEEEEYWFDPQTHTRPPVKFRVKLDSPEGRVELALTAYSRSIYSFQLSEGTRTHYNYFVHSQGQFTSPDGKTIPIKDSENDTCFAEWGLTSPLGSGAPLLTP</sequence>
<dbReference type="HOGENOM" id="CLU_709873_0_0_11"/>
<evidence type="ECO:0000313" key="2">
    <source>
        <dbReference type="Proteomes" id="UP000001574"/>
    </source>
</evidence>
<dbReference type="RefSeq" id="WP_011724938.1">
    <property type="nucleotide sequence ID" value="NC_008595.1"/>
</dbReference>